<accession>A0A926ERA7</accession>
<proteinExistence type="predicted"/>
<dbReference type="GO" id="GO:0006355">
    <property type="term" value="P:regulation of DNA-templated transcription"/>
    <property type="evidence" value="ECO:0007669"/>
    <property type="project" value="InterPro"/>
</dbReference>
<dbReference type="AlphaFoldDB" id="A0A926ERA7"/>
<dbReference type="SUPFAM" id="SSF47598">
    <property type="entry name" value="Ribbon-helix-helix"/>
    <property type="match status" value="1"/>
</dbReference>
<protein>
    <submittedName>
        <fullName evidence="1">Uncharacterized protein</fullName>
    </submittedName>
</protein>
<evidence type="ECO:0000313" key="1">
    <source>
        <dbReference type="EMBL" id="MBC8585202.1"/>
    </source>
</evidence>
<dbReference type="EMBL" id="JACRTD010000004">
    <property type="protein sequence ID" value="MBC8585202.1"/>
    <property type="molecule type" value="Genomic_DNA"/>
</dbReference>
<dbReference type="RefSeq" id="WP_262394990.1">
    <property type="nucleotide sequence ID" value="NZ_JACRTD010000004.1"/>
</dbReference>
<keyword evidence="2" id="KW-1185">Reference proteome</keyword>
<sequence length="165" mass="18799">MFIIQKNDASSKTIRMPNALIEQLEEIAASEDISFNQLVVQCCEYALANLPKNDGKITCTEQFISRKRQIKSAFETYYLAEHPAANKTTVMQVFADAIYPTQRRHAALGIDLYSVLSGKISIDEYRSTLESYFLKINRNNPESQARNYANCTKQLKAFMEQADLI</sequence>
<organism evidence="1 2">
    <name type="scientific">Youxingia wuxianensis</name>
    <dbReference type="NCBI Taxonomy" id="2763678"/>
    <lineage>
        <taxon>Bacteria</taxon>
        <taxon>Bacillati</taxon>
        <taxon>Bacillota</taxon>
        <taxon>Clostridia</taxon>
        <taxon>Eubacteriales</taxon>
        <taxon>Oscillospiraceae</taxon>
        <taxon>Youxingia</taxon>
    </lineage>
</organism>
<comment type="caution">
    <text evidence="1">The sequence shown here is derived from an EMBL/GenBank/DDBJ whole genome shotgun (WGS) entry which is preliminary data.</text>
</comment>
<dbReference type="InterPro" id="IPR010985">
    <property type="entry name" value="Ribbon_hlx_hlx"/>
</dbReference>
<dbReference type="Proteomes" id="UP000623678">
    <property type="component" value="Unassembled WGS sequence"/>
</dbReference>
<gene>
    <name evidence="1" type="ORF">H8705_06360</name>
</gene>
<evidence type="ECO:0000313" key="2">
    <source>
        <dbReference type="Proteomes" id="UP000623678"/>
    </source>
</evidence>
<name>A0A926ERA7_9FIRM</name>
<reference evidence="1" key="1">
    <citation type="submission" date="2020-08" db="EMBL/GenBank/DDBJ databases">
        <title>Genome public.</title>
        <authorList>
            <person name="Liu C."/>
            <person name="Sun Q."/>
        </authorList>
    </citation>
    <scope>NUCLEOTIDE SEQUENCE</scope>
    <source>
        <strain evidence="1">NSJ-64</strain>
    </source>
</reference>